<dbReference type="OrthoDB" id="674331at2759"/>
<dbReference type="EMBL" id="SSTE01009997">
    <property type="protein sequence ID" value="KAA0052872.1"/>
    <property type="molecule type" value="Genomic_DNA"/>
</dbReference>
<dbReference type="EMBL" id="SSTD01009294">
    <property type="protein sequence ID" value="TYK14488.1"/>
    <property type="molecule type" value="Genomic_DNA"/>
</dbReference>
<reference evidence="4 5" key="1">
    <citation type="submission" date="2019-08" db="EMBL/GenBank/DDBJ databases">
        <title>Draft genome sequences of two oriental melons (Cucumis melo L. var makuwa).</title>
        <authorList>
            <person name="Kwon S.-Y."/>
        </authorList>
    </citation>
    <scope>NUCLEOTIDE SEQUENCE [LARGE SCALE GENOMIC DNA]</scope>
    <source>
        <strain evidence="5">cv. Chang Bougi</strain>
        <strain evidence="4">cv. SW 3</strain>
        <tissue evidence="2">Leaf</tissue>
    </source>
</reference>
<gene>
    <name evidence="3" type="ORF">E5676_scaffold186G001580</name>
    <name evidence="2" type="ORF">E6C27_scaffold1184G00030</name>
</gene>
<dbReference type="Proteomes" id="UP000321947">
    <property type="component" value="Unassembled WGS sequence"/>
</dbReference>
<dbReference type="PANTHER" id="PTHR31973:SF187">
    <property type="entry name" value="MUTATOR TRANSPOSASE MUDRA PROTEIN"/>
    <property type="match status" value="1"/>
</dbReference>
<evidence type="ECO:0000313" key="5">
    <source>
        <dbReference type="Proteomes" id="UP000321947"/>
    </source>
</evidence>
<evidence type="ECO:0000259" key="1">
    <source>
        <dbReference type="Pfam" id="PF10551"/>
    </source>
</evidence>
<evidence type="ECO:0000313" key="4">
    <source>
        <dbReference type="Proteomes" id="UP000321393"/>
    </source>
</evidence>
<organism evidence="2 4">
    <name type="scientific">Cucumis melo var. makuwa</name>
    <name type="common">Oriental melon</name>
    <dbReference type="NCBI Taxonomy" id="1194695"/>
    <lineage>
        <taxon>Eukaryota</taxon>
        <taxon>Viridiplantae</taxon>
        <taxon>Streptophyta</taxon>
        <taxon>Embryophyta</taxon>
        <taxon>Tracheophyta</taxon>
        <taxon>Spermatophyta</taxon>
        <taxon>Magnoliopsida</taxon>
        <taxon>eudicotyledons</taxon>
        <taxon>Gunneridae</taxon>
        <taxon>Pentapetalae</taxon>
        <taxon>rosids</taxon>
        <taxon>fabids</taxon>
        <taxon>Cucurbitales</taxon>
        <taxon>Cucurbitaceae</taxon>
        <taxon>Benincaseae</taxon>
        <taxon>Cucumis</taxon>
    </lineage>
</organism>
<dbReference type="InterPro" id="IPR018289">
    <property type="entry name" value="MULE_transposase_dom"/>
</dbReference>
<sequence>MDGTFLKNKYHGQLIVSICLDGNNQIYALSFRVADKETDASIQWLLEKLKGAIGEVPNLGFVTDWKTCFSKAYSKIVYPVGNQSDWKTSEDYVHMTALPLKVVKRVGQLEKKRILTVGEAPKMHKCGRCKEIAYSKVVYPVGIVRLEDK</sequence>
<feature type="domain" description="MULE transposase" evidence="1">
    <location>
        <begin position="1"/>
        <end position="79"/>
    </location>
</feature>
<dbReference type="Pfam" id="PF10551">
    <property type="entry name" value="MULE"/>
    <property type="match status" value="1"/>
</dbReference>
<evidence type="ECO:0000313" key="3">
    <source>
        <dbReference type="EMBL" id="TYK14488.1"/>
    </source>
</evidence>
<proteinExistence type="predicted"/>
<dbReference type="PANTHER" id="PTHR31973">
    <property type="entry name" value="POLYPROTEIN, PUTATIVE-RELATED"/>
    <property type="match status" value="1"/>
</dbReference>
<dbReference type="Proteomes" id="UP000321393">
    <property type="component" value="Unassembled WGS sequence"/>
</dbReference>
<name>A0A5A7UAW8_CUCMM</name>
<protein>
    <submittedName>
        <fullName evidence="2">MuDRA-like transposase</fullName>
    </submittedName>
</protein>
<evidence type="ECO:0000313" key="2">
    <source>
        <dbReference type="EMBL" id="KAA0052872.1"/>
    </source>
</evidence>
<comment type="caution">
    <text evidence="2">The sequence shown here is derived from an EMBL/GenBank/DDBJ whole genome shotgun (WGS) entry which is preliminary data.</text>
</comment>
<accession>A0A5A7UAW8</accession>
<dbReference type="AlphaFoldDB" id="A0A5A7UAW8"/>